<feature type="domain" description="C2" evidence="5">
    <location>
        <begin position="211"/>
        <end position="284"/>
    </location>
</feature>
<dbReference type="EMBL" id="JADYXP020000002">
    <property type="protein sequence ID" value="KAL0130107.1"/>
    <property type="molecule type" value="Genomic_DNA"/>
</dbReference>
<keyword evidence="2" id="KW-0268">Exocytosis</keyword>
<reference evidence="6 7" key="1">
    <citation type="submission" date="2023-03" db="EMBL/GenBank/DDBJ databases">
        <title>High recombination rates correlate with genetic variation in Cardiocondyla obscurior ants.</title>
        <authorList>
            <person name="Errbii M."/>
        </authorList>
    </citation>
    <scope>NUCLEOTIDE SEQUENCE [LARGE SCALE GENOMIC DNA]</scope>
    <source>
        <strain evidence="6">Alpha-2009</strain>
        <tissue evidence="6">Whole body</tissue>
    </source>
</reference>
<feature type="coiled-coil region" evidence="3">
    <location>
        <begin position="12"/>
        <end position="46"/>
    </location>
</feature>
<evidence type="ECO:0000256" key="1">
    <source>
        <dbReference type="ARBA" id="ARBA00005823"/>
    </source>
</evidence>
<evidence type="ECO:0000256" key="2">
    <source>
        <dbReference type="ARBA" id="ARBA00022483"/>
    </source>
</evidence>
<name>A0AAW2GS91_9HYME</name>
<dbReference type="Pfam" id="PF00168">
    <property type="entry name" value="C2"/>
    <property type="match status" value="1"/>
</dbReference>
<evidence type="ECO:0000313" key="7">
    <source>
        <dbReference type="Proteomes" id="UP001430953"/>
    </source>
</evidence>
<dbReference type="PANTHER" id="PTHR45999:SF2">
    <property type="entry name" value="PROTEIN UNC-13 HOMOLOG 4B"/>
    <property type="match status" value="1"/>
</dbReference>
<dbReference type="SUPFAM" id="SSF49562">
    <property type="entry name" value="C2 domain (Calcium/lipid-binding domain, CaLB)"/>
    <property type="match status" value="1"/>
</dbReference>
<comment type="caution">
    <text evidence="6">The sequence shown here is derived from an EMBL/GenBank/DDBJ whole genome shotgun (WGS) entry which is preliminary data.</text>
</comment>
<dbReference type="Proteomes" id="UP001430953">
    <property type="component" value="Unassembled WGS sequence"/>
</dbReference>
<dbReference type="AlphaFoldDB" id="A0AAW2GS91"/>
<accession>A0AAW2GS91</accession>
<evidence type="ECO:0000256" key="4">
    <source>
        <dbReference type="SAM" id="MobiDB-lite"/>
    </source>
</evidence>
<dbReference type="Gene3D" id="2.60.40.150">
    <property type="entry name" value="C2 domain"/>
    <property type="match status" value="1"/>
</dbReference>
<feature type="region of interest" description="Disordered" evidence="4">
    <location>
        <begin position="108"/>
        <end position="157"/>
    </location>
</feature>
<proteinExistence type="inferred from homology"/>
<dbReference type="PROSITE" id="PS50004">
    <property type="entry name" value="C2"/>
    <property type="match status" value="1"/>
</dbReference>
<dbReference type="InterPro" id="IPR035892">
    <property type="entry name" value="C2_domain_sf"/>
</dbReference>
<dbReference type="InterPro" id="IPR000008">
    <property type="entry name" value="C2_dom"/>
</dbReference>
<gene>
    <name evidence="6" type="ORF">PUN28_002009</name>
</gene>
<dbReference type="InterPro" id="IPR052095">
    <property type="entry name" value="UNC-13_domain"/>
</dbReference>
<keyword evidence="3" id="KW-0175">Coiled coil</keyword>
<protein>
    <recommendedName>
        <fullName evidence="5">C2 domain-containing protein</fullName>
    </recommendedName>
</protein>
<comment type="similarity">
    <text evidence="1">Belongs to the unc-13 family.</text>
</comment>
<evidence type="ECO:0000313" key="6">
    <source>
        <dbReference type="EMBL" id="KAL0130107.1"/>
    </source>
</evidence>
<dbReference type="PANTHER" id="PTHR45999">
    <property type="entry name" value="UNC-13-4A, ISOFORM B"/>
    <property type="match status" value="1"/>
</dbReference>
<keyword evidence="7" id="KW-1185">Reference proteome</keyword>
<dbReference type="GO" id="GO:0099503">
    <property type="term" value="C:secretory vesicle"/>
    <property type="evidence" value="ECO:0007669"/>
    <property type="project" value="TreeGrafter"/>
</dbReference>
<sequence length="284" mass="33067">MDEEAMWKGFYHKIVEEHLAKENEQREKLEHEIRTKKRKMAHFEKLDEKHPYYAIAAFRMSQKPEEKEVTVARFYWKFAAFNFISKRIQESDGGFFENLGTLLAEKARAQAEAEGPIPEPKDETQEDEDDTLNEEPSIEEPTEALLETDSDRDEDEHTRNFLAESVGLNIEELYAALVYMTQHQIGFDVSKECSQESLLNHLQNAFKIDNITHEKVLEQTRNLEPPELHLNVEVIEARELVSKDSNGKSDPFCALYLESGPTRRYNTAVKTCTLSPIWEEHFEL</sequence>
<evidence type="ECO:0000256" key="3">
    <source>
        <dbReference type="SAM" id="Coils"/>
    </source>
</evidence>
<feature type="compositionally biased region" description="Acidic residues" evidence="4">
    <location>
        <begin position="124"/>
        <end position="154"/>
    </location>
</feature>
<evidence type="ECO:0000259" key="5">
    <source>
        <dbReference type="PROSITE" id="PS50004"/>
    </source>
</evidence>
<organism evidence="6 7">
    <name type="scientific">Cardiocondyla obscurior</name>
    <dbReference type="NCBI Taxonomy" id="286306"/>
    <lineage>
        <taxon>Eukaryota</taxon>
        <taxon>Metazoa</taxon>
        <taxon>Ecdysozoa</taxon>
        <taxon>Arthropoda</taxon>
        <taxon>Hexapoda</taxon>
        <taxon>Insecta</taxon>
        <taxon>Pterygota</taxon>
        <taxon>Neoptera</taxon>
        <taxon>Endopterygota</taxon>
        <taxon>Hymenoptera</taxon>
        <taxon>Apocrita</taxon>
        <taxon>Aculeata</taxon>
        <taxon>Formicoidea</taxon>
        <taxon>Formicidae</taxon>
        <taxon>Myrmicinae</taxon>
        <taxon>Cardiocondyla</taxon>
    </lineage>
</organism>
<dbReference type="GO" id="GO:0006887">
    <property type="term" value="P:exocytosis"/>
    <property type="evidence" value="ECO:0007669"/>
    <property type="project" value="UniProtKB-KW"/>
</dbReference>